<gene>
    <name evidence="2" type="ORF">CUN59_08415</name>
</gene>
<dbReference type="PANTHER" id="PTHR40455">
    <property type="entry name" value="ANTITOXIN HIGA"/>
    <property type="match status" value="1"/>
</dbReference>
<dbReference type="Gene3D" id="1.10.260.40">
    <property type="entry name" value="lambda repressor-like DNA-binding domains"/>
    <property type="match status" value="1"/>
</dbReference>
<dbReference type="OrthoDB" id="464133at2"/>
<reference evidence="2 3" key="1">
    <citation type="submission" date="2018-02" db="EMBL/GenBank/DDBJ databases">
        <title>Discovery of a pederin family compound in a non-symbiotic bloom-forming cyanobacterium.</title>
        <authorList>
            <person name="Kust A."/>
            <person name="Mares J."/>
            <person name="Jokela J."/>
            <person name="Urajova P."/>
            <person name="Hajek J."/>
            <person name="Saurav K."/>
            <person name="Voracova K."/>
            <person name="Fewer D.P."/>
            <person name="Haapaniemi E."/>
            <person name="Permi P."/>
            <person name="Rehakova K."/>
            <person name="Sivonen K."/>
            <person name="Hrouzek P."/>
        </authorList>
    </citation>
    <scope>NUCLEOTIDE SEQUENCE [LARGE SCALE GENOMIC DNA]</scope>
    <source>
        <strain evidence="2 3">CHARLIE-1</strain>
    </source>
</reference>
<dbReference type="PROSITE" id="PS50943">
    <property type="entry name" value="HTH_CROC1"/>
    <property type="match status" value="1"/>
</dbReference>
<evidence type="ECO:0000313" key="2">
    <source>
        <dbReference type="EMBL" id="PPJ63736.1"/>
    </source>
</evidence>
<dbReference type="RefSeq" id="WP_104387424.1">
    <property type="nucleotide sequence ID" value="NZ_PGEM01000054.1"/>
</dbReference>
<comment type="caution">
    <text evidence="2">The sequence shown here is derived from an EMBL/GenBank/DDBJ whole genome shotgun (WGS) entry which is preliminary data.</text>
</comment>
<keyword evidence="3" id="KW-1185">Reference proteome</keyword>
<dbReference type="Proteomes" id="UP000239589">
    <property type="component" value="Unassembled WGS sequence"/>
</dbReference>
<dbReference type="InterPro" id="IPR001387">
    <property type="entry name" value="Cro/C1-type_HTH"/>
</dbReference>
<name>A0A2S6CVH3_9CYAN</name>
<dbReference type="SMART" id="SM00530">
    <property type="entry name" value="HTH_XRE"/>
    <property type="match status" value="1"/>
</dbReference>
<dbReference type="InterPro" id="IPR010982">
    <property type="entry name" value="Lambda_DNA-bd_dom_sf"/>
</dbReference>
<evidence type="ECO:0000313" key="3">
    <source>
        <dbReference type="Proteomes" id="UP000239589"/>
    </source>
</evidence>
<feature type="domain" description="HTH cro/C1-type" evidence="1">
    <location>
        <begin position="78"/>
        <end position="131"/>
    </location>
</feature>
<protein>
    <submittedName>
        <fullName evidence="2">Transcriptional regulator</fullName>
    </submittedName>
</protein>
<dbReference type="GO" id="GO:0006355">
    <property type="term" value="P:regulation of DNA-templated transcription"/>
    <property type="evidence" value="ECO:0007669"/>
    <property type="project" value="InterPro"/>
</dbReference>
<organism evidence="2 3">
    <name type="scientific">Cuspidothrix issatschenkoi CHARLIE-1</name>
    <dbReference type="NCBI Taxonomy" id="2052836"/>
    <lineage>
        <taxon>Bacteria</taxon>
        <taxon>Bacillati</taxon>
        <taxon>Cyanobacteriota</taxon>
        <taxon>Cyanophyceae</taxon>
        <taxon>Nostocales</taxon>
        <taxon>Aphanizomenonaceae</taxon>
        <taxon>Cuspidothrix</taxon>
    </lineage>
</organism>
<evidence type="ECO:0000259" key="1">
    <source>
        <dbReference type="PROSITE" id="PS50943"/>
    </source>
</evidence>
<dbReference type="AlphaFoldDB" id="A0A2S6CVH3"/>
<dbReference type="EMBL" id="PGEM01000054">
    <property type="protein sequence ID" value="PPJ63736.1"/>
    <property type="molecule type" value="Genomic_DNA"/>
</dbReference>
<dbReference type="SUPFAM" id="SSF47413">
    <property type="entry name" value="lambda repressor-like DNA-binding domains"/>
    <property type="match status" value="1"/>
</dbReference>
<sequence length="132" mass="14809">MTISLDKITYSQLLVEYQPKIITTEAEYDQALETVEKLMADKQRTPEQTAILQLLVTLIEEFENNQYSIEASSPYAMLEHLMDARGIKQSDLVGIIGSKGVVSEVMNRKRAISKAQAKALGEFFNVPPALFI</sequence>
<proteinExistence type="predicted"/>
<dbReference type="PANTHER" id="PTHR40455:SF1">
    <property type="entry name" value="ANTITOXIN HIGA"/>
    <property type="match status" value="1"/>
</dbReference>
<dbReference type="InterPro" id="IPR039060">
    <property type="entry name" value="Antitox_HigA"/>
</dbReference>
<accession>A0A2S6CVH3</accession>
<dbReference type="GO" id="GO:0001046">
    <property type="term" value="F:core promoter sequence-specific DNA binding"/>
    <property type="evidence" value="ECO:0007669"/>
    <property type="project" value="TreeGrafter"/>
</dbReference>